<evidence type="ECO:0000256" key="1">
    <source>
        <dbReference type="SAM" id="Phobius"/>
    </source>
</evidence>
<feature type="transmembrane region" description="Helical" evidence="1">
    <location>
        <begin position="67"/>
        <end position="85"/>
    </location>
</feature>
<protein>
    <submittedName>
        <fullName evidence="2">Uncharacterized protein</fullName>
    </submittedName>
</protein>
<keyword evidence="1" id="KW-0812">Transmembrane</keyword>
<comment type="caution">
    <text evidence="2">The sequence shown here is derived from an EMBL/GenBank/DDBJ whole genome shotgun (WGS) entry which is preliminary data.</text>
</comment>
<keyword evidence="3" id="KW-1185">Reference proteome</keyword>
<organism evidence="2 3">
    <name type="scientific">Cinchona calisaya</name>
    <dbReference type="NCBI Taxonomy" id="153742"/>
    <lineage>
        <taxon>Eukaryota</taxon>
        <taxon>Viridiplantae</taxon>
        <taxon>Streptophyta</taxon>
        <taxon>Embryophyta</taxon>
        <taxon>Tracheophyta</taxon>
        <taxon>Spermatophyta</taxon>
        <taxon>Magnoliopsida</taxon>
        <taxon>eudicotyledons</taxon>
        <taxon>Gunneridae</taxon>
        <taxon>Pentapetalae</taxon>
        <taxon>asterids</taxon>
        <taxon>lamiids</taxon>
        <taxon>Gentianales</taxon>
        <taxon>Rubiaceae</taxon>
        <taxon>Cinchonoideae</taxon>
        <taxon>Cinchoneae</taxon>
        <taxon>Cinchona</taxon>
    </lineage>
</organism>
<keyword evidence="1" id="KW-1133">Transmembrane helix</keyword>
<reference evidence="2 3" key="1">
    <citation type="submission" date="2024-11" db="EMBL/GenBank/DDBJ databases">
        <title>A near-complete genome assembly of Cinchona calisaya.</title>
        <authorList>
            <person name="Lian D.C."/>
            <person name="Zhao X.W."/>
            <person name="Wei L."/>
        </authorList>
    </citation>
    <scope>NUCLEOTIDE SEQUENCE [LARGE SCALE GENOMIC DNA]</scope>
    <source>
        <tissue evidence="2">Nenye</tissue>
    </source>
</reference>
<sequence>MHLRASAIFRKDLYSKEGTEMGPMSGPSNGEKSPNGPLFFYFLFFFISRSPLWDRTSSVVSLSSVKLTSWIGGAVSILVPFFCYLQTTSRIILGVVLVTENIT</sequence>
<dbReference type="AlphaFoldDB" id="A0ABD2ZF03"/>
<dbReference type="Proteomes" id="UP001630127">
    <property type="component" value="Unassembled WGS sequence"/>
</dbReference>
<feature type="transmembrane region" description="Helical" evidence="1">
    <location>
        <begin position="38"/>
        <end position="55"/>
    </location>
</feature>
<evidence type="ECO:0000313" key="3">
    <source>
        <dbReference type="Proteomes" id="UP001630127"/>
    </source>
</evidence>
<name>A0ABD2ZF03_9GENT</name>
<gene>
    <name evidence="2" type="ORF">ACH5RR_023757</name>
</gene>
<evidence type="ECO:0000313" key="2">
    <source>
        <dbReference type="EMBL" id="KAL3516855.1"/>
    </source>
</evidence>
<dbReference type="EMBL" id="JBJUIK010000010">
    <property type="protein sequence ID" value="KAL3516855.1"/>
    <property type="molecule type" value="Genomic_DNA"/>
</dbReference>
<accession>A0ABD2ZF03</accession>
<proteinExistence type="predicted"/>
<keyword evidence="1" id="KW-0472">Membrane</keyword>